<protein>
    <submittedName>
        <fullName evidence="8">Signal peptide peptidase SppA</fullName>
    </submittedName>
</protein>
<keyword evidence="4" id="KW-0378">Hydrolase</keyword>
<evidence type="ECO:0000259" key="7">
    <source>
        <dbReference type="Pfam" id="PF01343"/>
    </source>
</evidence>
<evidence type="ECO:0000313" key="8">
    <source>
        <dbReference type="EMBL" id="HGD13913.1"/>
    </source>
</evidence>
<evidence type="ECO:0000256" key="4">
    <source>
        <dbReference type="ARBA" id="ARBA00022801"/>
    </source>
</evidence>
<comment type="similarity">
    <text evidence="2">Belongs to the peptidase S49 family.</text>
</comment>
<feature type="domain" description="Peptidase S49" evidence="7">
    <location>
        <begin position="297"/>
        <end position="439"/>
    </location>
</feature>
<sequence>MPLFLLVIAVTSPMPISIVTTDDALSLFANPAGLGNNNALEFNYLYNFQPGNFFNNSTFLVAIGQLAGFVEPLPLRYGVGWGGRKGPFLGGVRIVADTTVNCDLGVIIRPEKRLSLGGIWQSVNHKWGRPGIGMGLRPIGSRLTIYGETYINPVQYLLGFQTQPVRGIELNGRVQVDKNPSFSFGINAGLGNIGFGVTGCSSPSEVAGSFRISSKPQPALIPLPKQYLELKISEPIVEQKPGLSLTGMSKATTGYALLNLIKKAADNDNIRGLLIKLENEAFDFSFAGELRAALIDFRSRNKKVIVYAQSLGMVGYYISSAADWIVLNPMGDLIIPGFSIQSKFFKGILDKLNLKVSVNRHGKYKSAVEVFSQDSMSAENREQLMSLLEGLYKEFLGTVSVSRNLTNAELEEFINKGFFRAEFAKQNRLVDTLLYEDQLDSLVKIYFPGLRLVDEKQFISQQISDKQWGQLPEIAVIYILGNIIPGESSTDFLTGEYRTGAKTICRVLKEAASKKQIKGIVIRINSPGGDAVASELIWREISKIRGKKPVVVSMGEMAASGGYFVACNADRIFAQPSTITGSIGVFSLKLITEGLYNKLGIRRQIIKKGEHADALTDYRELTPEEDSILQEQIDWFYQHFVHRVAQGRNMSSEQVDSIAQGRVWLGIDAKQIGLVDSLGGLMPAIEYCRQMAKLGNDYQLVFYPKHRTGLGALIKGQNYYGKY</sequence>
<dbReference type="Pfam" id="PF01343">
    <property type="entry name" value="Peptidase_S49"/>
    <property type="match status" value="2"/>
</dbReference>
<dbReference type="NCBIfam" id="TIGR00706">
    <property type="entry name" value="SppA_dom"/>
    <property type="match status" value="1"/>
</dbReference>
<accession>A0A7V3PV03</accession>
<dbReference type="Gene3D" id="3.90.226.10">
    <property type="entry name" value="2-enoyl-CoA Hydratase, Chain A, domain 1"/>
    <property type="match status" value="4"/>
</dbReference>
<comment type="caution">
    <text evidence="8">The sequence shown here is derived from an EMBL/GenBank/DDBJ whole genome shotgun (WGS) entry which is preliminary data.</text>
</comment>
<reference evidence="8" key="1">
    <citation type="journal article" date="2020" name="mSystems">
        <title>Genome- and Community-Level Interaction Insights into Carbon Utilization and Element Cycling Functions of Hydrothermarchaeota in Hydrothermal Sediment.</title>
        <authorList>
            <person name="Zhou Z."/>
            <person name="Liu Y."/>
            <person name="Xu W."/>
            <person name="Pan J."/>
            <person name="Luo Z.H."/>
            <person name="Li M."/>
        </authorList>
    </citation>
    <scope>NUCLEOTIDE SEQUENCE [LARGE SCALE GENOMIC DNA]</scope>
    <source>
        <strain evidence="8">SpSt-914</strain>
    </source>
</reference>
<dbReference type="InterPro" id="IPR004635">
    <property type="entry name" value="Pept_S49_SppA"/>
</dbReference>
<keyword evidence="6" id="KW-0472">Membrane</keyword>
<comment type="subcellular location">
    <subcellularLocation>
        <location evidence="1">Membrane</location>
    </subcellularLocation>
</comment>
<dbReference type="GO" id="GO:0008236">
    <property type="term" value="F:serine-type peptidase activity"/>
    <property type="evidence" value="ECO:0007669"/>
    <property type="project" value="UniProtKB-KW"/>
</dbReference>
<gene>
    <name evidence="8" type="primary">sppA</name>
    <name evidence="8" type="ORF">ENX16_07560</name>
</gene>
<evidence type="ECO:0000256" key="5">
    <source>
        <dbReference type="ARBA" id="ARBA00022825"/>
    </source>
</evidence>
<keyword evidence="3" id="KW-0645">Protease</keyword>
<evidence type="ECO:0000256" key="6">
    <source>
        <dbReference type="ARBA" id="ARBA00023136"/>
    </source>
</evidence>
<dbReference type="NCBIfam" id="TIGR00705">
    <property type="entry name" value="SppA_67K"/>
    <property type="match status" value="1"/>
</dbReference>
<dbReference type="AlphaFoldDB" id="A0A7V3PV03"/>
<dbReference type="InterPro" id="IPR047272">
    <property type="entry name" value="S49_SppA_C"/>
</dbReference>
<dbReference type="SUPFAM" id="SSF52096">
    <property type="entry name" value="ClpP/crotonase"/>
    <property type="match status" value="2"/>
</dbReference>
<dbReference type="InterPro" id="IPR047217">
    <property type="entry name" value="S49_SppA_67K_type_N"/>
</dbReference>
<dbReference type="PANTHER" id="PTHR33209:SF1">
    <property type="entry name" value="PEPTIDASE S49 DOMAIN-CONTAINING PROTEIN"/>
    <property type="match status" value="1"/>
</dbReference>
<organism evidence="8">
    <name type="scientific">candidate division WOR-3 bacterium</name>
    <dbReference type="NCBI Taxonomy" id="2052148"/>
    <lineage>
        <taxon>Bacteria</taxon>
        <taxon>Bacteria division WOR-3</taxon>
    </lineage>
</organism>
<dbReference type="CDD" id="cd07018">
    <property type="entry name" value="S49_SppA_67K_type"/>
    <property type="match status" value="1"/>
</dbReference>
<feature type="domain" description="Peptidase S49" evidence="7">
    <location>
        <begin position="546"/>
        <end position="694"/>
    </location>
</feature>
<evidence type="ECO:0000256" key="2">
    <source>
        <dbReference type="ARBA" id="ARBA00008683"/>
    </source>
</evidence>
<dbReference type="CDD" id="cd07023">
    <property type="entry name" value="S49_Sppa_N_C"/>
    <property type="match status" value="1"/>
</dbReference>
<evidence type="ECO:0000256" key="1">
    <source>
        <dbReference type="ARBA" id="ARBA00004370"/>
    </source>
</evidence>
<dbReference type="InterPro" id="IPR004634">
    <property type="entry name" value="Pept_S49_pIV"/>
</dbReference>
<name>A0A7V3PV03_UNCW3</name>
<dbReference type="InterPro" id="IPR002142">
    <property type="entry name" value="Peptidase_S49"/>
</dbReference>
<dbReference type="InterPro" id="IPR029045">
    <property type="entry name" value="ClpP/crotonase-like_dom_sf"/>
</dbReference>
<keyword evidence="5" id="KW-0720">Serine protease</keyword>
<dbReference type="PANTHER" id="PTHR33209">
    <property type="entry name" value="PROTEASE 4"/>
    <property type="match status" value="1"/>
</dbReference>
<dbReference type="GO" id="GO:0006465">
    <property type="term" value="P:signal peptide processing"/>
    <property type="evidence" value="ECO:0007669"/>
    <property type="project" value="InterPro"/>
</dbReference>
<proteinExistence type="inferred from homology"/>
<dbReference type="GO" id="GO:0016020">
    <property type="term" value="C:membrane"/>
    <property type="evidence" value="ECO:0007669"/>
    <property type="project" value="UniProtKB-SubCell"/>
</dbReference>
<evidence type="ECO:0000256" key="3">
    <source>
        <dbReference type="ARBA" id="ARBA00022670"/>
    </source>
</evidence>
<dbReference type="EMBL" id="DTMZ01000188">
    <property type="protein sequence ID" value="HGD13913.1"/>
    <property type="molecule type" value="Genomic_DNA"/>
</dbReference>